<comment type="caution">
    <text evidence="2">The sequence shown here is derived from an EMBL/GenBank/DDBJ whole genome shotgun (WGS) entry which is preliminary data.</text>
</comment>
<feature type="signal peptide" evidence="1">
    <location>
        <begin position="1"/>
        <end position="26"/>
    </location>
</feature>
<name>A0A846ZKI3_9GAMM</name>
<protein>
    <submittedName>
        <fullName evidence="2">Uncharacterized protein</fullName>
    </submittedName>
</protein>
<dbReference type="AlphaFoldDB" id="A0A846ZKI3"/>
<gene>
    <name evidence="2" type="ORF">HF690_07560</name>
</gene>
<dbReference type="Proteomes" id="UP000541636">
    <property type="component" value="Unassembled WGS sequence"/>
</dbReference>
<proteinExistence type="predicted"/>
<keyword evidence="3" id="KW-1185">Reference proteome</keyword>
<evidence type="ECO:0000313" key="2">
    <source>
        <dbReference type="EMBL" id="NKZ38815.1"/>
    </source>
</evidence>
<evidence type="ECO:0000313" key="3">
    <source>
        <dbReference type="Proteomes" id="UP000541636"/>
    </source>
</evidence>
<accession>A0A846ZKI3</accession>
<dbReference type="RefSeq" id="WP_168609021.1">
    <property type="nucleotide sequence ID" value="NZ_JAAZQD010000003.1"/>
</dbReference>
<keyword evidence="1" id="KW-0732">Signal</keyword>
<organism evidence="2 3">
    <name type="scientific">Oleiagrimonas citrea</name>
    <dbReference type="NCBI Taxonomy" id="1665687"/>
    <lineage>
        <taxon>Bacteria</taxon>
        <taxon>Pseudomonadati</taxon>
        <taxon>Pseudomonadota</taxon>
        <taxon>Gammaproteobacteria</taxon>
        <taxon>Lysobacterales</taxon>
        <taxon>Rhodanobacteraceae</taxon>
        <taxon>Oleiagrimonas</taxon>
    </lineage>
</organism>
<sequence>MIATRPLSLFLVACLSVLSVCTVAHAQAKPKSAPLEERMSHAEFLRLGLDKLTPAQLKALNTWLQTHGERGPSMDDFVPARSARASHDDTGDADIHSRIAGTFRGWDSYTVFTLANGQRWRVSEDSQMTMHSIDNPKVTLRKGFLGSWLLSVDGARESVHVTRVR</sequence>
<feature type="chain" id="PRO_5032435838" evidence="1">
    <location>
        <begin position="27"/>
        <end position="165"/>
    </location>
</feature>
<dbReference type="EMBL" id="JAAZQD010000003">
    <property type="protein sequence ID" value="NKZ38815.1"/>
    <property type="molecule type" value="Genomic_DNA"/>
</dbReference>
<reference evidence="2 3" key="1">
    <citation type="journal article" date="2017" name="Int. J. Syst. Evol. Microbiol.">
        <title>Oleiagrimonas citrea sp. nov., a marine bacterium isolated from tidal flat sediment and emended description of the genus Oleiagrimonas Fang et al. 2015 and Oleiagrimonas soli.</title>
        <authorList>
            <person name="Yang S.H."/>
            <person name="Seo H.S."/>
            <person name="Seong C.N."/>
            <person name="Kwon K.K."/>
        </authorList>
    </citation>
    <scope>NUCLEOTIDE SEQUENCE [LARGE SCALE GENOMIC DNA]</scope>
    <source>
        <strain evidence="2 3">MEBiC09124</strain>
    </source>
</reference>
<evidence type="ECO:0000256" key="1">
    <source>
        <dbReference type="SAM" id="SignalP"/>
    </source>
</evidence>